<dbReference type="Proteomes" id="UP000325212">
    <property type="component" value="Unassembled WGS sequence"/>
</dbReference>
<sequence>MENAEEYCNRIIQEMIKSYEDTGNKDGVSTLCREAYSLYMNNELPSDYYGKIYYTAMEIGHYKY</sequence>
<dbReference type="RefSeq" id="WP_039773551.1">
    <property type="nucleotide sequence ID" value="NZ_BJLA01000004.1"/>
</dbReference>
<evidence type="ECO:0000313" key="2">
    <source>
        <dbReference type="Proteomes" id="UP000325212"/>
    </source>
</evidence>
<name>A0AAV3VZ60_9CLOT</name>
<accession>A0AAV3VZ60</accession>
<keyword evidence="2" id="KW-1185">Reference proteome</keyword>
<dbReference type="EMBL" id="BJLA01000004">
    <property type="protein sequence ID" value="GEA30855.1"/>
    <property type="molecule type" value="Genomic_DNA"/>
</dbReference>
<reference evidence="1 2" key="1">
    <citation type="submission" date="2019-06" db="EMBL/GenBank/DDBJ databases">
        <title>Draft genome sequence of Clostridium diolis DSM 15410.</title>
        <authorList>
            <person name="Kobayashi H."/>
            <person name="Tanizawa Y."/>
            <person name="Tohno M."/>
        </authorList>
    </citation>
    <scope>NUCLEOTIDE SEQUENCE [LARGE SCALE GENOMIC DNA]</scope>
    <source>
        <strain evidence="1 2">DSM 15410</strain>
    </source>
</reference>
<dbReference type="AlphaFoldDB" id="A0AAV3VZ60"/>
<gene>
    <name evidence="1" type="ORF">CDIOL_17780</name>
</gene>
<comment type="caution">
    <text evidence="1">The sequence shown here is derived from an EMBL/GenBank/DDBJ whole genome shotgun (WGS) entry which is preliminary data.</text>
</comment>
<organism evidence="1 2">
    <name type="scientific">Clostridium diolis</name>
    <dbReference type="NCBI Taxonomy" id="223919"/>
    <lineage>
        <taxon>Bacteria</taxon>
        <taxon>Bacillati</taxon>
        <taxon>Bacillota</taxon>
        <taxon>Clostridia</taxon>
        <taxon>Eubacteriales</taxon>
        <taxon>Clostridiaceae</taxon>
        <taxon>Clostridium</taxon>
    </lineage>
</organism>
<proteinExistence type="predicted"/>
<protein>
    <submittedName>
        <fullName evidence="1">Uncharacterized protein</fullName>
    </submittedName>
</protein>
<evidence type="ECO:0000313" key="1">
    <source>
        <dbReference type="EMBL" id="GEA30855.1"/>
    </source>
</evidence>